<accession>A0A8S5TU47</accession>
<evidence type="ECO:0000313" key="1">
    <source>
        <dbReference type="EMBL" id="DAF85715.1"/>
    </source>
</evidence>
<protein>
    <submittedName>
        <fullName evidence="1">Uncharacterized protein</fullName>
    </submittedName>
</protein>
<dbReference type="EMBL" id="BK015929">
    <property type="protein sequence ID" value="DAF85715.1"/>
    <property type="molecule type" value="Genomic_DNA"/>
</dbReference>
<reference evidence="1" key="1">
    <citation type="journal article" date="2021" name="Proc. Natl. Acad. Sci. U.S.A.">
        <title>A Catalog of Tens of Thousands of Viruses from Human Metagenomes Reveals Hidden Associations with Chronic Diseases.</title>
        <authorList>
            <person name="Tisza M.J."/>
            <person name="Buck C.B."/>
        </authorList>
    </citation>
    <scope>NUCLEOTIDE SEQUENCE</scope>
    <source>
        <strain evidence="1">CtV5923</strain>
    </source>
</reference>
<sequence>MDNKKPRPFPIRAVSKLILRSPCAKTATYTIYYNFTCK</sequence>
<organism evidence="1">
    <name type="scientific">Phage sp. ctV5923</name>
    <dbReference type="NCBI Taxonomy" id="2825797"/>
    <lineage>
        <taxon>Viruses</taxon>
    </lineage>
</organism>
<name>A0A8S5TU47_9VIRU</name>
<proteinExistence type="predicted"/>